<protein>
    <submittedName>
        <fullName evidence="1">Uncharacterized protein</fullName>
    </submittedName>
</protein>
<reference evidence="1 2" key="1">
    <citation type="submission" date="2016-02" db="EMBL/GenBank/DDBJ databases">
        <title>Genome analysis of coral dinoflagellate symbionts highlights evolutionary adaptations to a symbiotic lifestyle.</title>
        <authorList>
            <person name="Aranda M."/>
            <person name="Li Y."/>
            <person name="Liew Y.J."/>
            <person name="Baumgarten S."/>
            <person name="Simakov O."/>
            <person name="Wilson M."/>
            <person name="Piel J."/>
            <person name="Ashoor H."/>
            <person name="Bougouffa S."/>
            <person name="Bajic V.B."/>
            <person name="Ryu T."/>
            <person name="Ravasi T."/>
            <person name="Bayer T."/>
            <person name="Micklem G."/>
            <person name="Kim H."/>
            <person name="Bhak J."/>
            <person name="Lajeunesse T.C."/>
            <person name="Voolstra C.R."/>
        </authorList>
    </citation>
    <scope>NUCLEOTIDE SEQUENCE [LARGE SCALE GENOMIC DNA]</scope>
    <source>
        <strain evidence="1 2">CCMP2467</strain>
    </source>
</reference>
<evidence type="ECO:0000313" key="1">
    <source>
        <dbReference type="EMBL" id="OLP99782.1"/>
    </source>
</evidence>
<dbReference type="OrthoDB" id="26525at2759"/>
<name>A0A1Q9DX83_SYMMI</name>
<dbReference type="Proteomes" id="UP000186817">
    <property type="component" value="Unassembled WGS sequence"/>
</dbReference>
<organism evidence="1 2">
    <name type="scientific">Symbiodinium microadriaticum</name>
    <name type="common">Dinoflagellate</name>
    <name type="synonym">Zooxanthella microadriatica</name>
    <dbReference type="NCBI Taxonomy" id="2951"/>
    <lineage>
        <taxon>Eukaryota</taxon>
        <taxon>Sar</taxon>
        <taxon>Alveolata</taxon>
        <taxon>Dinophyceae</taxon>
        <taxon>Suessiales</taxon>
        <taxon>Symbiodiniaceae</taxon>
        <taxon>Symbiodinium</taxon>
    </lineage>
</organism>
<accession>A0A1Q9DX83</accession>
<proteinExistence type="predicted"/>
<evidence type="ECO:0000313" key="2">
    <source>
        <dbReference type="Proteomes" id="UP000186817"/>
    </source>
</evidence>
<gene>
    <name evidence="1" type="ORF">AK812_SmicGene17636</name>
</gene>
<dbReference type="EMBL" id="LSRX01000350">
    <property type="protein sequence ID" value="OLP99782.1"/>
    <property type="molecule type" value="Genomic_DNA"/>
</dbReference>
<sequence length="267" mass="30037">MKDVKALQKCLAALLGAETFFNVHDDAQVMLHMDLYIEEELNVMEVVYKADAEARGKLTGFRFEVAAPGRQVEVSVEVGGRYWHINGTYDQMSNTHHERPVWVKRDVVPLYIFHTGKTRWVVSKRVDDGSKCYAYVQAPVFVRVWGKDEDTGYSPTKISAHWCCVDSAQQQIQAMIPPPAKDATTPTLPKAEQILKALDDAVGQVELGMQGKAALHVQYGFNNMDKLRQLWKRLDFNGNNIAVSLAEIDKLVVEASRLQLAVTISIF</sequence>
<comment type="caution">
    <text evidence="1">The sequence shown here is derived from an EMBL/GenBank/DDBJ whole genome shotgun (WGS) entry which is preliminary data.</text>
</comment>
<keyword evidence="2" id="KW-1185">Reference proteome</keyword>
<dbReference type="AlphaFoldDB" id="A0A1Q9DX83"/>